<dbReference type="Proteomes" id="UP000305067">
    <property type="component" value="Unassembled WGS sequence"/>
</dbReference>
<name>A0A5C3Q7M8_9AGAR</name>
<keyword evidence="1" id="KW-0812">Transmembrane</keyword>
<evidence type="ECO:0000313" key="2">
    <source>
        <dbReference type="EMBL" id="TFK96218.1"/>
    </source>
</evidence>
<dbReference type="AlphaFoldDB" id="A0A5C3Q7M8"/>
<protein>
    <submittedName>
        <fullName evidence="2">Uncharacterized protein</fullName>
    </submittedName>
</protein>
<reference evidence="2 3" key="1">
    <citation type="journal article" date="2019" name="Nat. Ecol. Evol.">
        <title>Megaphylogeny resolves global patterns of mushroom evolution.</title>
        <authorList>
            <person name="Varga T."/>
            <person name="Krizsan K."/>
            <person name="Foldi C."/>
            <person name="Dima B."/>
            <person name="Sanchez-Garcia M."/>
            <person name="Sanchez-Ramirez S."/>
            <person name="Szollosi G.J."/>
            <person name="Szarkandi J.G."/>
            <person name="Papp V."/>
            <person name="Albert L."/>
            <person name="Andreopoulos W."/>
            <person name="Angelini C."/>
            <person name="Antonin V."/>
            <person name="Barry K.W."/>
            <person name="Bougher N.L."/>
            <person name="Buchanan P."/>
            <person name="Buyck B."/>
            <person name="Bense V."/>
            <person name="Catcheside P."/>
            <person name="Chovatia M."/>
            <person name="Cooper J."/>
            <person name="Damon W."/>
            <person name="Desjardin D."/>
            <person name="Finy P."/>
            <person name="Geml J."/>
            <person name="Haridas S."/>
            <person name="Hughes K."/>
            <person name="Justo A."/>
            <person name="Karasinski D."/>
            <person name="Kautmanova I."/>
            <person name="Kiss B."/>
            <person name="Kocsube S."/>
            <person name="Kotiranta H."/>
            <person name="LaButti K.M."/>
            <person name="Lechner B.E."/>
            <person name="Liimatainen K."/>
            <person name="Lipzen A."/>
            <person name="Lukacs Z."/>
            <person name="Mihaltcheva S."/>
            <person name="Morgado L.N."/>
            <person name="Niskanen T."/>
            <person name="Noordeloos M.E."/>
            <person name="Ohm R.A."/>
            <person name="Ortiz-Santana B."/>
            <person name="Ovrebo C."/>
            <person name="Racz N."/>
            <person name="Riley R."/>
            <person name="Savchenko A."/>
            <person name="Shiryaev A."/>
            <person name="Soop K."/>
            <person name="Spirin V."/>
            <person name="Szebenyi C."/>
            <person name="Tomsovsky M."/>
            <person name="Tulloss R.E."/>
            <person name="Uehling J."/>
            <person name="Grigoriev I.V."/>
            <person name="Vagvolgyi C."/>
            <person name="Papp T."/>
            <person name="Martin F.M."/>
            <person name="Miettinen O."/>
            <person name="Hibbett D.S."/>
            <person name="Nagy L.G."/>
        </authorList>
    </citation>
    <scope>NUCLEOTIDE SEQUENCE [LARGE SCALE GENOMIC DNA]</scope>
    <source>
        <strain evidence="2 3">CBS 309.79</strain>
    </source>
</reference>
<keyword evidence="1" id="KW-1133">Transmembrane helix</keyword>
<keyword evidence="1" id="KW-0472">Membrane</keyword>
<gene>
    <name evidence="2" type="ORF">BDV98DRAFT_576428</name>
</gene>
<dbReference type="EMBL" id="ML178864">
    <property type="protein sequence ID" value="TFK96218.1"/>
    <property type="molecule type" value="Genomic_DNA"/>
</dbReference>
<keyword evidence="3" id="KW-1185">Reference proteome</keyword>
<evidence type="ECO:0000313" key="3">
    <source>
        <dbReference type="Proteomes" id="UP000305067"/>
    </source>
</evidence>
<proteinExistence type="predicted"/>
<organism evidence="2 3">
    <name type="scientific">Pterulicium gracile</name>
    <dbReference type="NCBI Taxonomy" id="1884261"/>
    <lineage>
        <taxon>Eukaryota</taxon>
        <taxon>Fungi</taxon>
        <taxon>Dikarya</taxon>
        <taxon>Basidiomycota</taxon>
        <taxon>Agaricomycotina</taxon>
        <taxon>Agaricomycetes</taxon>
        <taxon>Agaricomycetidae</taxon>
        <taxon>Agaricales</taxon>
        <taxon>Pleurotineae</taxon>
        <taxon>Pterulaceae</taxon>
        <taxon>Pterulicium</taxon>
    </lineage>
</organism>
<evidence type="ECO:0000256" key="1">
    <source>
        <dbReference type="SAM" id="Phobius"/>
    </source>
</evidence>
<accession>A0A5C3Q7M8</accession>
<feature type="transmembrane region" description="Helical" evidence="1">
    <location>
        <begin position="83"/>
        <end position="101"/>
    </location>
</feature>
<sequence length="103" mass="11423">MRMGARRTRCMCWSWVRVVGVLVFSPPLRASSLALLIILHRTELLFLFLMPVVACQTGARADSSSTVQAVMALGEGPQSQYSFGQYTTLSAFYTVLALFFARP</sequence>